<comment type="caution">
    <text evidence="4">Lacks conserved residue(s) required for the propagation of feature annotation.</text>
</comment>
<dbReference type="EMBL" id="FWYE01000006">
    <property type="protein sequence ID" value="SMD31704.1"/>
    <property type="molecule type" value="Genomic_DNA"/>
</dbReference>
<evidence type="ECO:0000256" key="1">
    <source>
        <dbReference type="ARBA" id="ARBA00022670"/>
    </source>
</evidence>
<dbReference type="PROSITE" id="PS50853">
    <property type="entry name" value="FN3"/>
    <property type="match status" value="1"/>
</dbReference>
<keyword evidence="5" id="KW-0472">Membrane</keyword>
<dbReference type="CDD" id="cd00063">
    <property type="entry name" value="FN3"/>
    <property type="match status" value="1"/>
</dbReference>
<dbReference type="PANTHER" id="PTHR14218:SF15">
    <property type="entry name" value="TRIPEPTIDYL-PEPTIDASE 1"/>
    <property type="match status" value="1"/>
</dbReference>
<keyword evidence="9" id="KW-1185">Reference proteome</keyword>
<dbReference type="Gene3D" id="3.40.50.200">
    <property type="entry name" value="Peptidase S8/S53 domain"/>
    <property type="match status" value="1"/>
</dbReference>
<evidence type="ECO:0000256" key="4">
    <source>
        <dbReference type="PROSITE-ProRule" id="PRU01240"/>
    </source>
</evidence>
<dbReference type="InterPro" id="IPR017001">
    <property type="entry name" value="Pept_S53_physarolisin-II_arc"/>
</dbReference>
<dbReference type="Pfam" id="PF00082">
    <property type="entry name" value="Peptidase_S8"/>
    <property type="match status" value="1"/>
</dbReference>
<dbReference type="PROSITE" id="PS51892">
    <property type="entry name" value="SUBTILASE"/>
    <property type="match status" value="1"/>
</dbReference>
<dbReference type="GO" id="GO:0008240">
    <property type="term" value="F:tripeptidyl-peptidase activity"/>
    <property type="evidence" value="ECO:0007669"/>
    <property type="project" value="TreeGrafter"/>
</dbReference>
<reference evidence="8 9" key="1">
    <citation type="submission" date="2017-04" db="EMBL/GenBank/DDBJ databases">
        <authorList>
            <person name="Varghese N."/>
            <person name="Submissions S."/>
        </authorList>
    </citation>
    <scope>NUCLEOTIDE SEQUENCE [LARGE SCALE GENOMIC DNA]</scope>
    <source>
        <strain evidence="8 9">DSM 9789</strain>
    </source>
</reference>
<feature type="domain" description="Peptidase S53" evidence="7">
    <location>
        <begin position="117"/>
        <end position="461"/>
    </location>
</feature>
<comment type="similarity">
    <text evidence="4">Belongs to the peptidase S8 family.</text>
</comment>
<comment type="caution">
    <text evidence="8">The sequence shown here is derived from an EMBL/GenBank/DDBJ whole genome shotgun (WGS) entry which is preliminary data.</text>
</comment>
<accession>A0A8G2L830</accession>
<keyword evidence="5" id="KW-1133">Transmembrane helix</keyword>
<keyword evidence="3" id="KW-0720">Serine protease</keyword>
<dbReference type="Proteomes" id="UP000192315">
    <property type="component" value="Unassembled WGS sequence"/>
</dbReference>
<dbReference type="PROSITE" id="PS51695">
    <property type="entry name" value="SEDOLISIN"/>
    <property type="match status" value="1"/>
</dbReference>
<keyword evidence="5" id="KW-0812">Transmembrane</keyword>
<dbReference type="AlphaFoldDB" id="A0A8G2L830"/>
<dbReference type="Gene3D" id="2.60.40.10">
    <property type="entry name" value="Immunoglobulins"/>
    <property type="match status" value="1"/>
</dbReference>
<evidence type="ECO:0000256" key="5">
    <source>
        <dbReference type="SAM" id="Phobius"/>
    </source>
</evidence>
<evidence type="ECO:0000259" key="6">
    <source>
        <dbReference type="PROSITE" id="PS50853"/>
    </source>
</evidence>
<name>A0A8G2L830_PICTO</name>
<dbReference type="PROSITE" id="PS00138">
    <property type="entry name" value="SUBTILASE_SER"/>
    <property type="match status" value="1"/>
</dbReference>
<feature type="transmembrane region" description="Helical" evidence="5">
    <location>
        <begin position="6"/>
        <end position="24"/>
    </location>
</feature>
<evidence type="ECO:0000313" key="9">
    <source>
        <dbReference type="Proteomes" id="UP000192315"/>
    </source>
</evidence>
<dbReference type="InterPro" id="IPR003961">
    <property type="entry name" value="FN3_dom"/>
</dbReference>
<dbReference type="RefSeq" id="WP_084273296.1">
    <property type="nucleotide sequence ID" value="NZ_FWYE01000006.1"/>
</dbReference>
<gene>
    <name evidence="8" type="ORF">SAMN02745355_1622</name>
</gene>
<evidence type="ECO:0000256" key="2">
    <source>
        <dbReference type="ARBA" id="ARBA00022801"/>
    </source>
</evidence>
<dbReference type="GO" id="GO:0004252">
    <property type="term" value="F:serine-type endopeptidase activity"/>
    <property type="evidence" value="ECO:0007669"/>
    <property type="project" value="InterPro"/>
</dbReference>
<feature type="domain" description="Fibronectin type-III" evidence="6">
    <location>
        <begin position="948"/>
        <end position="1044"/>
    </location>
</feature>
<dbReference type="SUPFAM" id="SSF49265">
    <property type="entry name" value="Fibronectin type III"/>
    <property type="match status" value="1"/>
</dbReference>
<evidence type="ECO:0000259" key="7">
    <source>
        <dbReference type="PROSITE" id="PS51695"/>
    </source>
</evidence>
<dbReference type="InterPro" id="IPR023828">
    <property type="entry name" value="Peptidase_S8_Ser-AS"/>
</dbReference>
<feature type="transmembrane region" description="Helical" evidence="5">
    <location>
        <begin position="1043"/>
        <end position="1063"/>
    </location>
</feature>
<proteinExistence type="inferred from homology"/>
<evidence type="ECO:0000313" key="8">
    <source>
        <dbReference type="EMBL" id="SMD31704.1"/>
    </source>
</evidence>
<dbReference type="InterPro" id="IPR030400">
    <property type="entry name" value="Sedolisin_dom"/>
</dbReference>
<dbReference type="PANTHER" id="PTHR14218">
    <property type="entry name" value="PROTEASE S8 TRIPEPTIDYL PEPTIDASE I CLN2"/>
    <property type="match status" value="1"/>
</dbReference>
<dbReference type="InterPro" id="IPR000209">
    <property type="entry name" value="Peptidase_S8/S53_dom"/>
</dbReference>
<dbReference type="PIRSF" id="PIRSF032623">
    <property type="entry name" value="Peptidase_SSO2181_prd"/>
    <property type="match status" value="1"/>
</dbReference>
<keyword evidence="2" id="KW-0378">Hydrolase</keyword>
<dbReference type="InterPro" id="IPR036116">
    <property type="entry name" value="FN3_sf"/>
</dbReference>
<dbReference type="InterPro" id="IPR036852">
    <property type="entry name" value="Peptidase_S8/S53_dom_sf"/>
</dbReference>
<sequence length="1076" mass="121302">MRGIKIIAIIIICMFIITSMDVIIPSDNKMVNENNYNVKEDNKTIVSCIPQRYMSLVNSTLKNDNINYNYTGNIINVYNNSVSLSFFNKLNKYFGINYFIDNSSFEPYYMPALSTSGYLPSQIRYAYNINPVYNESIYGNGTTIVIVDAYGDPSINYDVSAFDNLTGLPAVNLTVLYPEGTVYQENSGWATETALDVEWAHAIAPGASIKLVVSPGSGTSLIDAVAYSIYHHLGNIISLSWGEPESEMGNSELKILNNIYKDAALNNITVVAASGDNGSYDTTSHLAVNFPASDPYVLGVGGVNLYFKNGEPVETAWGGIANGVSFGSGGGYSSYFKRPYYQDPEDYNNTHRGVPDVSMVAGRSTPVLIIVNGNAEAVGGTSVATPIWAGIIALMDQYMNRSMGFINPVLYQISNTKLYTNAFTQITSGTNGFYDAHAGWNPVTGLGTPIVSNLLNDTMIIESGYGSDLIFNNTYYSNNISATINITENKSVEIFNGSTYYYMGFYSNNGYAYFGIKYNGTYGYEYIIKNNNTLFKMERPAGDKSSYNLSVQIKKDNIYMYSGNRLIFNFTGIISFAGSSRAVIGTMQENNQINFVNIPHGEFSKINIFHNNTRINDNHYIDLRFSSLNNNYSTINITKKNSNFYSGYNLVPAKNTSKKQYFIEYNIIFDRNLIKIYTNTGIPDYYELNGKKSVSGYFVIDHGGYYNASALINGTLITRSIYIPDFREALLNVSYSPDYYNARINLTVDNYFHYKFTGRHINIYELNGTNYFVLKSNGYKTEYYNTTGNRLIMHRSYVYIKVFTFQANTTVKFDNITAYYNNGPWHYIKVLPQSGNIEIIKNGFYNISVRLTPGKNYTTQVLIKNTSRYYLYLYVYNKYLDYALSNAVIYVNGTVAGYTNGSGVSILYLKGDHYITVSDDEYINASFSIDMVNNADQSIGMIPSFQITPTILFQITHYVPFLFYFVYMSWSPYSLKEVSYYKVEYSTSPFMSNPKTLNISSSDTSAFLSGIVPGKTYYVSVYAYTPSGAFVSTPEIKIVYNPLYIILNVIIVLGIIFYIYIFVRFLMRRKNRYDEF</sequence>
<dbReference type="SUPFAM" id="SSF52743">
    <property type="entry name" value="Subtilisin-like"/>
    <property type="match status" value="1"/>
</dbReference>
<organism evidence="8 9">
    <name type="scientific">Picrophilus torridus (strain ATCC 700027 / DSM 9790 / JCM 10055 / NBRC 100828 / KAW 2/3)</name>
    <dbReference type="NCBI Taxonomy" id="1122961"/>
    <lineage>
        <taxon>Archaea</taxon>
        <taxon>Methanobacteriati</taxon>
        <taxon>Thermoplasmatota</taxon>
        <taxon>Thermoplasmata</taxon>
        <taxon>Thermoplasmatales</taxon>
        <taxon>Picrophilaceae</taxon>
        <taxon>Picrophilus</taxon>
    </lineage>
</organism>
<keyword evidence="1" id="KW-0645">Protease</keyword>
<dbReference type="GO" id="GO:0006508">
    <property type="term" value="P:proteolysis"/>
    <property type="evidence" value="ECO:0007669"/>
    <property type="project" value="UniProtKB-KW"/>
</dbReference>
<dbReference type="InterPro" id="IPR050819">
    <property type="entry name" value="Tripeptidyl-peptidase_I"/>
</dbReference>
<dbReference type="CDD" id="cd04056">
    <property type="entry name" value="Peptidases_S53"/>
    <property type="match status" value="1"/>
</dbReference>
<protein>
    <submittedName>
        <fullName evidence="8">Physarolisin II. Serine peptidase. MEROPS family S53</fullName>
    </submittedName>
</protein>
<dbReference type="InterPro" id="IPR013783">
    <property type="entry name" value="Ig-like_fold"/>
</dbReference>
<evidence type="ECO:0000256" key="3">
    <source>
        <dbReference type="ARBA" id="ARBA00022825"/>
    </source>
</evidence>